<protein>
    <submittedName>
        <fullName evidence="1">Uncharacterized protein</fullName>
    </submittedName>
</protein>
<name>A0A2P2NMT8_RHIMU</name>
<dbReference type="AlphaFoldDB" id="A0A2P2NMT8"/>
<reference evidence="1" key="1">
    <citation type="submission" date="2018-02" db="EMBL/GenBank/DDBJ databases">
        <title>Rhizophora mucronata_Transcriptome.</title>
        <authorList>
            <person name="Meera S.P."/>
            <person name="Sreeshan A."/>
            <person name="Augustine A."/>
        </authorList>
    </citation>
    <scope>NUCLEOTIDE SEQUENCE</scope>
    <source>
        <tissue evidence="1">Leaf</tissue>
    </source>
</reference>
<organism evidence="1">
    <name type="scientific">Rhizophora mucronata</name>
    <name type="common">Asiatic mangrove</name>
    <dbReference type="NCBI Taxonomy" id="61149"/>
    <lineage>
        <taxon>Eukaryota</taxon>
        <taxon>Viridiplantae</taxon>
        <taxon>Streptophyta</taxon>
        <taxon>Embryophyta</taxon>
        <taxon>Tracheophyta</taxon>
        <taxon>Spermatophyta</taxon>
        <taxon>Magnoliopsida</taxon>
        <taxon>eudicotyledons</taxon>
        <taxon>Gunneridae</taxon>
        <taxon>Pentapetalae</taxon>
        <taxon>rosids</taxon>
        <taxon>fabids</taxon>
        <taxon>Malpighiales</taxon>
        <taxon>Rhizophoraceae</taxon>
        <taxon>Rhizophora</taxon>
    </lineage>
</organism>
<accession>A0A2P2NMT8</accession>
<evidence type="ECO:0000313" key="1">
    <source>
        <dbReference type="EMBL" id="MBX43714.1"/>
    </source>
</evidence>
<proteinExistence type="predicted"/>
<dbReference type="EMBL" id="GGEC01063230">
    <property type="protein sequence ID" value="MBX43714.1"/>
    <property type="molecule type" value="Transcribed_RNA"/>
</dbReference>
<sequence>MFLCVCVFCNFSTVRPNVLWKDSKRVLGIQFNIM</sequence>